<organism evidence="1 2">
    <name type="scientific">Fibrella aquatilis</name>
    <dbReference type="NCBI Taxonomy" id="2817059"/>
    <lineage>
        <taxon>Bacteria</taxon>
        <taxon>Pseudomonadati</taxon>
        <taxon>Bacteroidota</taxon>
        <taxon>Cytophagia</taxon>
        <taxon>Cytophagales</taxon>
        <taxon>Spirosomataceae</taxon>
        <taxon>Fibrella</taxon>
    </lineage>
</organism>
<dbReference type="EMBL" id="JAFMYU010000004">
    <property type="protein sequence ID" value="MBO0930707.1"/>
    <property type="molecule type" value="Genomic_DNA"/>
</dbReference>
<reference evidence="1 2" key="1">
    <citation type="submission" date="2021-03" db="EMBL/GenBank/DDBJ databases">
        <title>Fibrella sp. HMF5036 genome sequencing and assembly.</title>
        <authorList>
            <person name="Kang H."/>
            <person name="Kim H."/>
            <person name="Bae S."/>
            <person name="Joh K."/>
        </authorList>
    </citation>
    <scope>NUCLEOTIDE SEQUENCE [LARGE SCALE GENOMIC DNA]</scope>
    <source>
        <strain evidence="1 2">HMF5036</strain>
    </source>
</reference>
<dbReference type="Proteomes" id="UP000664795">
    <property type="component" value="Unassembled WGS sequence"/>
</dbReference>
<sequence length="345" mass="39175">MNIVHCTFLILFLSCQQPETRHSPPPEPAFYHWKSTFAPTPADSAVLRETGVQTLYVRFFDVDWDETTRQPVPKAAVVFREKPAVATVVPVVFITNRTLLNLSPAEVPSLAQKLVQKVAQLAKDQGIRHHEIQLDCDWTRSTRSRYFALLRAIQQEAKMPLSATIRLHQVKFVAQTGVPPVARGLLMTYNLTDWKRPETRNSILDLTELRRYTPYLPGYPLPLDLALPLFRWTVVFRNNRVMTLLNNVDRQTLLTLPALTPQPDSMRFVVARDTMALGLSLRRGDLLRAEACSMIDLQRAKEEILAQLATQPRTFILYHLDAPVLHAYPSAALKALLSSTPHQTP</sequence>
<evidence type="ECO:0000313" key="2">
    <source>
        <dbReference type="Proteomes" id="UP000664795"/>
    </source>
</evidence>
<keyword evidence="2" id="KW-1185">Reference proteome</keyword>
<evidence type="ECO:0000313" key="1">
    <source>
        <dbReference type="EMBL" id="MBO0930707.1"/>
    </source>
</evidence>
<name>A0A939G5Q7_9BACT</name>
<gene>
    <name evidence="1" type="ORF">J2I48_06860</name>
</gene>
<dbReference type="RefSeq" id="WP_207334669.1">
    <property type="nucleotide sequence ID" value="NZ_JAFMYU010000004.1"/>
</dbReference>
<proteinExistence type="predicted"/>
<protein>
    <submittedName>
        <fullName evidence="1">Uncharacterized protein</fullName>
    </submittedName>
</protein>
<dbReference type="AlphaFoldDB" id="A0A939G5Q7"/>
<accession>A0A939G5Q7</accession>
<comment type="caution">
    <text evidence="1">The sequence shown here is derived from an EMBL/GenBank/DDBJ whole genome shotgun (WGS) entry which is preliminary data.</text>
</comment>